<keyword evidence="4" id="KW-1185">Reference proteome</keyword>
<evidence type="ECO:0000259" key="2">
    <source>
        <dbReference type="Pfam" id="PF12680"/>
    </source>
</evidence>
<dbReference type="PROSITE" id="PS51257">
    <property type="entry name" value="PROKAR_LIPOPROTEIN"/>
    <property type="match status" value="1"/>
</dbReference>
<accession>A0A3B0C4M8</accession>
<dbReference type="Gene3D" id="3.10.450.50">
    <property type="match status" value="1"/>
</dbReference>
<reference evidence="3 4" key="1">
    <citation type="submission" date="2018-10" db="EMBL/GenBank/DDBJ databases">
        <title>Ulvibacterium marinum gen. nov., sp. nov., a novel marine bacterium of the family Flavobacteriaceae, isolated from a culture of the green alga Ulva prolifera.</title>
        <authorList>
            <person name="Zhang Z."/>
        </authorList>
    </citation>
    <scope>NUCLEOTIDE SEQUENCE [LARGE SCALE GENOMIC DNA]</scope>
    <source>
        <strain evidence="3 4">CCMM003</strain>
    </source>
</reference>
<dbReference type="InterPro" id="IPR037401">
    <property type="entry name" value="SnoaL-like"/>
</dbReference>
<comment type="caution">
    <text evidence="3">The sequence shown here is derived from an EMBL/GenBank/DDBJ whole genome shotgun (WGS) entry which is preliminary data.</text>
</comment>
<keyword evidence="1" id="KW-1133">Transmembrane helix</keyword>
<evidence type="ECO:0000256" key="1">
    <source>
        <dbReference type="SAM" id="Phobius"/>
    </source>
</evidence>
<organism evidence="3 4">
    <name type="scientific">Ulvibacterium marinum</name>
    <dbReference type="NCBI Taxonomy" id="2419782"/>
    <lineage>
        <taxon>Bacteria</taxon>
        <taxon>Pseudomonadati</taxon>
        <taxon>Bacteroidota</taxon>
        <taxon>Flavobacteriia</taxon>
        <taxon>Flavobacteriales</taxon>
        <taxon>Flavobacteriaceae</taxon>
        <taxon>Ulvibacterium</taxon>
    </lineage>
</organism>
<dbReference type="SUPFAM" id="SSF54427">
    <property type="entry name" value="NTF2-like"/>
    <property type="match status" value="1"/>
</dbReference>
<dbReference type="Proteomes" id="UP000276603">
    <property type="component" value="Unassembled WGS sequence"/>
</dbReference>
<evidence type="ECO:0000313" key="4">
    <source>
        <dbReference type="Proteomes" id="UP000276603"/>
    </source>
</evidence>
<protein>
    <submittedName>
        <fullName evidence="3">Nuclear transport factor 2 family protein</fullName>
    </submittedName>
</protein>
<proteinExistence type="predicted"/>
<name>A0A3B0C4M8_9FLAO</name>
<keyword evidence="1" id="KW-0472">Membrane</keyword>
<dbReference type="Pfam" id="PF12680">
    <property type="entry name" value="SnoaL_2"/>
    <property type="match status" value="1"/>
</dbReference>
<evidence type="ECO:0000313" key="3">
    <source>
        <dbReference type="EMBL" id="RKN81145.1"/>
    </source>
</evidence>
<dbReference type="InterPro" id="IPR032710">
    <property type="entry name" value="NTF2-like_dom_sf"/>
</dbReference>
<dbReference type="AlphaFoldDB" id="A0A3B0C4M8"/>
<dbReference type="EMBL" id="RBCJ01000002">
    <property type="protein sequence ID" value="RKN81145.1"/>
    <property type="molecule type" value="Genomic_DNA"/>
</dbReference>
<feature type="transmembrane region" description="Helical" evidence="1">
    <location>
        <begin position="6"/>
        <end position="29"/>
    </location>
</feature>
<gene>
    <name evidence="3" type="ORF">D7Z94_09385</name>
</gene>
<feature type="domain" description="SnoaL-like" evidence="2">
    <location>
        <begin position="52"/>
        <end position="148"/>
    </location>
</feature>
<keyword evidence="1" id="KW-0812">Transmembrane</keyword>
<sequence>MSKGYYLLVNIISMQKIISSIVFIFLVLVSCSSEKREPHYNIKGHQSQVIVDMIEAVNQKNAEKYVAEFAENVRVLVGSTLKVKGRNELKENRAKHFKAYPNLRSEIQYLIEIDNKVIMHDKVWLNSSEERGRDIVEIFVFEDGKVMEVDVIQSKDFFNK</sequence>